<feature type="chain" id="PRO_5021203343" evidence="1">
    <location>
        <begin position="20"/>
        <end position="68"/>
    </location>
</feature>
<feature type="domain" description="DUF4266" evidence="2">
    <location>
        <begin position="19"/>
        <end position="68"/>
    </location>
</feature>
<dbReference type="RefSeq" id="WP_135199856.1">
    <property type="nucleotide sequence ID" value="NZ_SPVG01000021.1"/>
</dbReference>
<protein>
    <submittedName>
        <fullName evidence="3">DUF4266 domain-containing protein</fullName>
    </submittedName>
</protein>
<dbReference type="InterPro" id="IPR025362">
    <property type="entry name" value="DUF4266"/>
</dbReference>
<evidence type="ECO:0000256" key="1">
    <source>
        <dbReference type="SAM" id="SignalP"/>
    </source>
</evidence>
<dbReference type="Pfam" id="PF14086">
    <property type="entry name" value="DUF4266"/>
    <property type="match status" value="1"/>
</dbReference>
<comment type="caution">
    <text evidence="3">The sequence shown here is derived from an EMBL/GenBank/DDBJ whole genome shotgun (WGS) entry which is preliminary data.</text>
</comment>
<sequence>MKPLLTLVLVAGLAGCANVQPWEKGNLAKPEMTFNDGGTFARYDDHIYTSKENARGGAGVGGGGCGCN</sequence>
<dbReference type="PROSITE" id="PS51257">
    <property type="entry name" value="PROKAR_LIPOPROTEIN"/>
    <property type="match status" value="1"/>
</dbReference>
<gene>
    <name evidence="3" type="ORF">E4L98_01820</name>
</gene>
<accession>A0A4Y9T0W9</accession>
<organism evidence="3 4">
    <name type="scientific">Duganella callida</name>
    <dbReference type="NCBI Taxonomy" id="2561932"/>
    <lineage>
        <taxon>Bacteria</taxon>
        <taxon>Pseudomonadati</taxon>
        <taxon>Pseudomonadota</taxon>
        <taxon>Betaproteobacteria</taxon>
        <taxon>Burkholderiales</taxon>
        <taxon>Oxalobacteraceae</taxon>
        <taxon>Telluria group</taxon>
        <taxon>Duganella</taxon>
    </lineage>
</organism>
<evidence type="ECO:0000313" key="4">
    <source>
        <dbReference type="Proteomes" id="UP000297729"/>
    </source>
</evidence>
<dbReference type="AlphaFoldDB" id="A0A4Y9T0W9"/>
<feature type="signal peptide" evidence="1">
    <location>
        <begin position="1"/>
        <end position="19"/>
    </location>
</feature>
<evidence type="ECO:0000313" key="3">
    <source>
        <dbReference type="EMBL" id="TFW30646.1"/>
    </source>
</evidence>
<dbReference type="OrthoDB" id="5574393at2"/>
<evidence type="ECO:0000259" key="2">
    <source>
        <dbReference type="Pfam" id="PF14086"/>
    </source>
</evidence>
<dbReference type="Proteomes" id="UP000297729">
    <property type="component" value="Unassembled WGS sequence"/>
</dbReference>
<reference evidence="3 4" key="1">
    <citation type="submission" date="2019-03" db="EMBL/GenBank/DDBJ databases">
        <title>Draft Genome Sequence of Duganella callidus sp. nov., a Novel Duganella Species Isolated from Cultivated Soil.</title>
        <authorList>
            <person name="Raths R."/>
            <person name="Peta V."/>
            <person name="Bucking H."/>
        </authorList>
    </citation>
    <scope>NUCLEOTIDE SEQUENCE [LARGE SCALE GENOMIC DNA]</scope>
    <source>
        <strain evidence="3 4">DN04</strain>
    </source>
</reference>
<keyword evidence="4" id="KW-1185">Reference proteome</keyword>
<dbReference type="EMBL" id="SPVG01000021">
    <property type="protein sequence ID" value="TFW30646.1"/>
    <property type="molecule type" value="Genomic_DNA"/>
</dbReference>
<keyword evidence="1" id="KW-0732">Signal</keyword>
<proteinExistence type="predicted"/>
<name>A0A4Y9T0W9_9BURK</name>